<proteinExistence type="predicted"/>
<dbReference type="Gramene" id="EOY07958">
    <property type="protein sequence ID" value="EOY07958"/>
    <property type="gene ID" value="TCM_022291"/>
</dbReference>
<accession>A0A061ETG5</accession>
<dbReference type="SUPFAM" id="SSF56219">
    <property type="entry name" value="DNase I-like"/>
    <property type="match status" value="1"/>
</dbReference>
<dbReference type="AlphaFoldDB" id="A0A061ETG5"/>
<organism evidence="1 2">
    <name type="scientific">Theobroma cacao</name>
    <name type="common">Cacao</name>
    <name type="synonym">Cocoa</name>
    <dbReference type="NCBI Taxonomy" id="3641"/>
    <lineage>
        <taxon>Eukaryota</taxon>
        <taxon>Viridiplantae</taxon>
        <taxon>Streptophyta</taxon>
        <taxon>Embryophyta</taxon>
        <taxon>Tracheophyta</taxon>
        <taxon>Spermatophyta</taxon>
        <taxon>Magnoliopsida</taxon>
        <taxon>eudicotyledons</taxon>
        <taxon>Gunneridae</taxon>
        <taxon>Pentapetalae</taxon>
        <taxon>rosids</taxon>
        <taxon>malvids</taxon>
        <taxon>Malvales</taxon>
        <taxon>Malvaceae</taxon>
        <taxon>Byttnerioideae</taxon>
        <taxon>Theobroma</taxon>
    </lineage>
</organism>
<dbReference type="eggNOG" id="KOG1075">
    <property type="taxonomic scope" value="Eukaryota"/>
</dbReference>
<dbReference type="EMBL" id="CM001883">
    <property type="protein sequence ID" value="EOY07958.1"/>
    <property type="molecule type" value="Genomic_DNA"/>
</dbReference>
<reference evidence="1 2" key="1">
    <citation type="journal article" date="2013" name="Genome Biol.">
        <title>The genome sequence of the most widely cultivated cacao type and its use to identify candidate genes regulating pod color.</title>
        <authorList>
            <person name="Motamayor J.C."/>
            <person name="Mockaitis K."/>
            <person name="Schmutz J."/>
            <person name="Haiminen N."/>
            <person name="Iii D.L."/>
            <person name="Cornejo O."/>
            <person name="Findley S.D."/>
            <person name="Zheng P."/>
            <person name="Utro F."/>
            <person name="Royaert S."/>
            <person name="Saski C."/>
            <person name="Jenkins J."/>
            <person name="Podicheti R."/>
            <person name="Zhao M."/>
            <person name="Scheffler B.E."/>
            <person name="Stack J.C."/>
            <person name="Feltus F.A."/>
            <person name="Mustiga G.M."/>
            <person name="Amores F."/>
            <person name="Phillips W."/>
            <person name="Marelli J.P."/>
            <person name="May G.D."/>
            <person name="Shapiro H."/>
            <person name="Ma J."/>
            <person name="Bustamante C.D."/>
            <person name="Schnell R.J."/>
            <person name="Main D."/>
            <person name="Gilbert D."/>
            <person name="Parida L."/>
            <person name="Kuhn D.N."/>
        </authorList>
    </citation>
    <scope>NUCLEOTIDE SEQUENCE [LARGE SCALE GENOMIC DNA]</scope>
    <source>
        <strain evidence="2">cv. Matina 1-6</strain>
    </source>
</reference>
<evidence type="ECO:0008006" key="3">
    <source>
        <dbReference type="Google" id="ProtNLM"/>
    </source>
</evidence>
<name>A0A061ETG5_THECC</name>
<dbReference type="Gene3D" id="3.60.10.10">
    <property type="entry name" value="Endonuclease/exonuclease/phosphatase"/>
    <property type="match status" value="1"/>
</dbReference>
<gene>
    <name evidence="1" type="ORF">TCM_022291</name>
</gene>
<dbReference type="HOGENOM" id="CLU_475225_0_0_1"/>
<dbReference type="PANTHER" id="PTHR33710:SF62">
    <property type="entry name" value="DUF4283 DOMAIN PROTEIN"/>
    <property type="match status" value="1"/>
</dbReference>
<dbReference type="InParanoid" id="A0A061ETG5"/>
<evidence type="ECO:0000313" key="2">
    <source>
        <dbReference type="Proteomes" id="UP000026915"/>
    </source>
</evidence>
<evidence type="ECO:0000313" key="1">
    <source>
        <dbReference type="EMBL" id="EOY07958.1"/>
    </source>
</evidence>
<dbReference type="InterPro" id="IPR036691">
    <property type="entry name" value="Endo/exonu/phosph_ase_sf"/>
</dbReference>
<dbReference type="Proteomes" id="UP000026915">
    <property type="component" value="Chromosome 5"/>
</dbReference>
<sequence length="583" mass="66509">MAAGEKPPIIPSIREPFWYKDRSVVSFFEDEIIALTQPFKHSMVGKFSRMPRLNEIRIVFKGIGLVGAYEIHWLDYKHILIHFSKDHDLNRLWMRQAWAQRFNMLGDGTQDGEIGLNKTEIPRERKKNRFNSNEALKIEYEWLVIGKAGKSGAKDSQGVEIVSKEGGNDLMKLSNRFGTFGALEVDEQIDHAKQARIERVNSTMLIPEKKFQIKKNSARKCETVGSLRASPTSHGKRGVIGTQVVRRNEGLPTTVIDEEFPTVVNFDKGSTHARAWDNAKNDYGSFVSMKILGTVTTSNGQWRMLDRTQSNGNEPFSAQVYQSVERVEGSGEHIPELGAELSQDGFCKLAASTAACTHGMMEKTNHAELEVHPMVLCRRKSNSAISVGHTISSSFNEAVGEEGKDGMQDNDSISREERLYGAIPYEGSMEDFVAALLDCGLVDRGFESNPYTWTNSHMFQRLDRVVYNHQWLEYLTITRVQHLNRDGSDHCLLLVSCSKSLEKSPSSFRFLHAWVQHHDFKKFVEANWKLPIHDKGMKAFWRKQLRLKHNLKWWNKAVFGDIFHNLKEVEKGAEVNELMFQQE</sequence>
<dbReference type="PANTHER" id="PTHR33710">
    <property type="entry name" value="BNAC02G09200D PROTEIN"/>
    <property type="match status" value="1"/>
</dbReference>
<keyword evidence="2" id="KW-1185">Reference proteome</keyword>
<protein>
    <recommendedName>
        <fullName evidence="3">DUF4283 domain-containing protein</fullName>
    </recommendedName>
</protein>